<evidence type="ECO:0000313" key="3">
    <source>
        <dbReference type="Proteomes" id="UP001596403"/>
    </source>
</evidence>
<protein>
    <submittedName>
        <fullName evidence="2">Uncharacterized protein</fullName>
    </submittedName>
</protein>
<accession>A0ABW1YZA4</accession>
<comment type="caution">
    <text evidence="2">The sequence shown here is derived from an EMBL/GenBank/DDBJ whole genome shotgun (WGS) entry which is preliminary data.</text>
</comment>
<evidence type="ECO:0000313" key="2">
    <source>
        <dbReference type="EMBL" id="MFC6642601.1"/>
    </source>
</evidence>
<gene>
    <name evidence="2" type="ORF">ACFQAU_13740</name>
</gene>
<feature type="region of interest" description="Disordered" evidence="1">
    <location>
        <begin position="51"/>
        <end position="74"/>
    </location>
</feature>
<dbReference type="EMBL" id="JBHSWA010000001">
    <property type="protein sequence ID" value="MFC6642601.1"/>
    <property type="molecule type" value="Genomic_DNA"/>
</dbReference>
<organism evidence="2 3">
    <name type="scientific">Sulfitobacter profundi</name>
    <dbReference type="NCBI Taxonomy" id="2679961"/>
    <lineage>
        <taxon>Bacteria</taxon>
        <taxon>Pseudomonadati</taxon>
        <taxon>Pseudomonadota</taxon>
        <taxon>Alphaproteobacteria</taxon>
        <taxon>Rhodobacterales</taxon>
        <taxon>Roseobacteraceae</taxon>
        <taxon>Sulfitobacter</taxon>
    </lineage>
</organism>
<dbReference type="Proteomes" id="UP001596403">
    <property type="component" value="Unassembled WGS sequence"/>
</dbReference>
<reference evidence="3" key="1">
    <citation type="journal article" date="2019" name="Int. J. Syst. Evol. Microbiol.">
        <title>The Global Catalogue of Microorganisms (GCM) 10K type strain sequencing project: providing services to taxonomists for standard genome sequencing and annotation.</title>
        <authorList>
            <consortium name="The Broad Institute Genomics Platform"/>
            <consortium name="The Broad Institute Genome Sequencing Center for Infectious Disease"/>
            <person name="Wu L."/>
            <person name="Ma J."/>
        </authorList>
    </citation>
    <scope>NUCLEOTIDE SEQUENCE [LARGE SCALE GENOMIC DNA]</scope>
    <source>
        <strain evidence="3">NBRC 111368</strain>
    </source>
</reference>
<keyword evidence="3" id="KW-1185">Reference proteome</keyword>
<proteinExistence type="predicted"/>
<feature type="region of interest" description="Disordered" evidence="1">
    <location>
        <begin position="89"/>
        <end position="109"/>
    </location>
</feature>
<sequence length="109" mass="11331">MPELFVTNYNRNFTGVSATAANVVRQQVNRHELVLVGQPLPGCPVPLTRAAAGRITRKHPPKTAPSPSGTSAATPRCAARFGCAMCAGRISGSSSPLPRSACIQPIHAG</sequence>
<dbReference type="RefSeq" id="WP_386282916.1">
    <property type="nucleotide sequence ID" value="NZ_JBHSWA010000001.1"/>
</dbReference>
<name>A0ABW1YZA4_9RHOB</name>
<evidence type="ECO:0000256" key="1">
    <source>
        <dbReference type="SAM" id="MobiDB-lite"/>
    </source>
</evidence>